<keyword evidence="2" id="KW-0812">Transmembrane</keyword>
<proteinExistence type="predicted"/>
<dbReference type="PANTHER" id="PTHR33683">
    <property type="entry name" value="1, PUTATIVE-RELATED"/>
    <property type="match status" value="1"/>
</dbReference>
<organism evidence="3 4">
    <name type="scientific">Triparma strigata</name>
    <dbReference type="NCBI Taxonomy" id="1606541"/>
    <lineage>
        <taxon>Eukaryota</taxon>
        <taxon>Sar</taxon>
        <taxon>Stramenopiles</taxon>
        <taxon>Ochrophyta</taxon>
        <taxon>Bolidophyceae</taxon>
        <taxon>Parmales</taxon>
        <taxon>Triparmaceae</taxon>
        <taxon>Triparma</taxon>
    </lineage>
</organism>
<dbReference type="EMBL" id="BRXY01000256">
    <property type="protein sequence ID" value="GMH81320.1"/>
    <property type="molecule type" value="Genomic_DNA"/>
</dbReference>
<name>A0A9W7EKM2_9STRA</name>
<keyword evidence="2" id="KW-1133">Transmembrane helix</keyword>
<dbReference type="Proteomes" id="UP001165085">
    <property type="component" value="Unassembled WGS sequence"/>
</dbReference>
<keyword evidence="2" id="KW-0472">Membrane</keyword>
<feature type="compositionally biased region" description="Low complexity" evidence="1">
    <location>
        <begin position="814"/>
        <end position="860"/>
    </location>
</feature>
<feature type="transmembrane region" description="Helical" evidence="2">
    <location>
        <begin position="1014"/>
        <end position="1034"/>
    </location>
</feature>
<protein>
    <submittedName>
        <fullName evidence="3">Uncharacterized protein</fullName>
    </submittedName>
</protein>
<evidence type="ECO:0000256" key="1">
    <source>
        <dbReference type="SAM" id="MobiDB-lite"/>
    </source>
</evidence>
<comment type="caution">
    <text evidence="3">The sequence shown here is derived from an EMBL/GenBank/DDBJ whole genome shotgun (WGS) entry which is preliminary data.</text>
</comment>
<evidence type="ECO:0000313" key="4">
    <source>
        <dbReference type="Proteomes" id="UP001165085"/>
    </source>
</evidence>
<evidence type="ECO:0000313" key="3">
    <source>
        <dbReference type="EMBL" id="GMH81320.1"/>
    </source>
</evidence>
<dbReference type="Gene3D" id="3.20.20.80">
    <property type="entry name" value="Glycosidases"/>
    <property type="match status" value="1"/>
</dbReference>
<dbReference type="AlphaFoldDB" id="A0A9W7EKM2"/>
<gene>
    <name evidence="3" type="ORF">TrST_g1928</name>
</gene>
<dbReference type="PANTHER" id="PTHR33683:SF46">
    <property type="entry name" value="SUSHI DOMAIN-CONTAINING PROTEIN"/>
    <property type="match status" value="1"/>
</dbReference>
<accession>A0A9W7EKM2</accession>
<sequence>MIIGPIYTVPYDAGAVVDAAQAMWSGQLRYPGGTVANYWYWPNATYIYPCHGDPPPPELPAEASCELQFPDVELGEDDLGEDRTWNYYTYGCRQQNIGGGAGACLSDAGHCPVGDTWYQSGYCGANTLGISCGCCVPKDPTAPTPSPTPASNDHGIADGGGDHGWDYCSKKTLTDDGAPAGSFSPANFSQHLASQSPVSSSSGPLWDLNVLSATEEQIIEQLEFLKAEETAGRIPAVTMIEFGNEFFIASHYKDYFATADDYMAKIDNSLIRAKQLFPNAKRAVPANMQFCVDYGTGDEWNVALAAQSSKFEAITIHDYTACTKSVDIDAFPTNSTRFTALAAWGEASLEWTKTYLSQFFAPTDYQSTHEIWVTEWGYASWSGVPLQRYKPTGEFVAEDVMTSGMTGIFTAGYLLHALAVRSADPYFPVTAMHHHVFTEQAGVGWGKNAGSVRIAADGQSSTINGAAQIVSHMSYLSLAMSDTVTHLPQETPDSLVPVAVRGNSLLSCLYVVSLEYSTCRANGVPIYVVVNRCEDSKTLDLDTSNAVGENKVLMRQTLYRHDDEGDWTDLVGAALGDFQHPWLDGNGPITPLLTYADVTAETLTITLNPHSLSVVEFEQPKFGEPAEGCPPKIYFAEYTNRVPEEMCEDEFSSAVLEEGREWGYYTFGCKNNKNGECYSDIQFCDVASENFVWIDSGVCGQGILGLGCGCCAPVTASPTVAPTTASPTKAPTLTPTSGPTAKHEQCEDQYAGLDLPEDKTWSFYTYGCRTNLNGECLSGEEFCDVENGATYHQTGYCGVAGLGVSCGCCEPASTSSPTSSPSSTPTLLPTSSPTASSLEEETSSPTPQLTLTPTTPTTTPVQMTITFSNFNTDLLPSKNSPEETELKTSLITSITTSLSLPTNSVRILRIYIITDGIQNGDRLRSLMLATLGVDFEVDSSSPAKSITSELSDKIQDGTLLDALKSSASSNLFLDVTPEPSVVLIPDPHDADDLHNQHTSTLSAFWNEYKHDRTLLSVTALLALSLLICCCCCICRRGGERRVRRKSNIGELYKLEKKSSSLFAGDNPMRGEHDENSFL</sequence>
<dbReference type="SUPFAM" id="SSF51445">
    <property type="entry name" value="(Trans)glycosidases"/>
    <property type="match status" value="1"/>
</dbReference>
<feature type="compositionally biased region" description="Low complexity" evidence="1">
    <location>
        <begin position="722"/>
        <end position="737"/>
    </location>
</feature>
<keyword evidence="4" id="KW-1185">Reference proteome</keyword>
<feature type="region of interest" description="Disordered" evidence="1">
    <location>
        <begin position="814"/>
        <end position="861"/>
    </location>
</feature>
<dbReference type="InterPro" id="IPR017853">
    <property type="entry name" value="GH"/>
</dbReference>
<evidence type="ECO:0000256" key="2">
    <source>
        <dbReference type="SAM" id="Phobius"/>
    </source>
</evidence>
<feature type="region of interest" description="Disordered" evidence="1">
    <location>
        <begin position="722"/>
        <end position="743"/>
    </location>
</feature>
<reference evidence="4" key="1">
    <citation type="journal article" date="2023" name="Commun. Biol.">
        <title>Genome analysis of Parmales, the sister group of diatoms, reveals the evolutionary specialization of diatoms from phago-mixotrophs to photoautotrophs.</title>
        <authorList>
            <person name="Ban H."/>
            <person name="Sato S."/>
            <person name="Yoshikawa S."/>
            <person name="Yamada K."/>
            <person name="Nakamura Y."/>
            <person name="Ichinomiya M."/>
            <person name="Sato N."/>
            <person name="Blanc-Mathieu R."/>
            <person name="Endo H."/>
            <person name="Kuwata A."/>
            <person name="Ogata H."/>
        </authorList>
    </citation>
    <scope>NUCLEOTIDE SEQUENCE [LARGE SCALE GENOMIC DNA]</scope>
    <source>
        <strain evidence="4">NIES 3701</strain>
    </source>
</reference>